<dbReference type="Proteomes" id="UP000500857">
    <property type="component" value="Chromosome"/>
</dbReference>
<sequence>MIDSNYNFCFSTLALGETYRGLARELIGDLEKYCPAVSLYIYTDNPQFFSGKYGIKIFGFKHRKKGILHCYHDKRFVIEKALVDFATVIHIDADSRIVNPVEAIEFPPGITGNHENLIEHVTRDNPQQLKYMQKLADKLDLDLEKVDWIGESAFVVRRDFGKEIEFVKTWGEIGTYLELHGIHSGSGNAIGLAAAKVGWQVDRNENWQNLTQAIQNLETSRKNSSPPLFENFKQRLDYYYRLNTTRLTAAIENFDFYYGSNTNDSK</sequence>
<proteinExistence type="predicted"/>
<name>A0A6H1TZD2_9CYAN</name>
<dbReference type="EMBL" id="CP051167">
    <property type="protein sequence ID" value="QIZ71941.1"/>
    <property type="molecule type" value="Genomic_DNA"/>
</dbReference>
<reference evidence="1 2" key="1">
    <citation type="submission" date="2020-04" db="EMBL/GenBank/DDBJ databases">
        <authorList>
            <person name="Basu S."/>
            <person name="Maruthanayagam V."/>
            <person name="Chakraborty S."/>
            <person name="Pramanik A."/>
            <person name="Mukherjee J."/>
            <person name="Brink B."/>
        </authorList>
    </citation>
    <scope>NUCLEOTIDE SEQUENCE [LARGE SCALE GENOMIC DNA]</scope>
    <source>
        <strain evidence="1 2">AP17</strain>
    </source>
</reference>
<keyword evidence="2" id="KW-1185">Reference proteome</keyword>
<evidence type="ECO:0000313" key="2">
    <source>
        <dbReference type="Proteomes" id="UP000500857"/>
    </source>
</evidence>
<accession>A0A6H1TZD2</accession>
<evidence type="ECO:0000313" key="1">
    <source>
        <dbReference type="EMBL" id="QIZ71941.1"/>
    </source>
</evidence>
<dbReference type="KEGG" id="oxy:HCG48_16265"/>
<protein>
    <submittedName>
        <fullName evidence="1">Uncharacterized protein</fullName>
    </submittedName>
</protein>
<organism evidence="1 2">
    <name type="scientific">Oxynema aestuarii AP17</name>
    <dbReference type="NCBI Taxonomy" id="2064643"/>
    <lineage>
        <taxon>Bacteria</taxon>
        <taxon>Bacillati</taxon>
        <taxon>Cyanobacteriota</taxon>
        <taxon>Cyanophyceae</taxon>
        <taxon>Oscillatoriophycideae</taxon>
        <taxon>Oscillatoriales</taxon>
        <taxon>Oscillatoriaceae</taxon>
        <taxon>Oxynema</taxon>
        <taxon>Oxynema aestuarii</taxon>
    </lineage>
</organism>
<gene>
    <name evidence="1" type="ORF">HCG48_16265</name>
</gene>
<dbReference type="AlphaFoldDB" id="A0A6H1TZD2"/>